<dbReference type="EMBL" id="JBBPBM010001474">
    <property type="protein sequence ID" value="KAK8483913.1"/>
    <property type="molecule type" value="Genomic_DNA"/>
</dbReference>
<sequence>MTMTSVGMCILCNYGLSHRYRSSNKQKFPITTVKYRSFSLLTCTKDGSLSFFRFVQKTMPPTWSLAVSLWKYKGTVFEHPSALCFPLIRENI</sequence>
<evidence type="ECO:0000313" key="2">
    <source>
        <dbReference type="Proteomes" id="UP001472677"/>
    </source>
</evidence>
<name>A0ABR1ZTE9_9ROSI</name>
<comment type="caution">
    <text evidence="1">The sequence shown here is derived from an EMBL/GenBank/DDBJ whole genome shotgun (WGS) entry which is preliminary data.</text>
</comment>
<dbReference type="Proteomes" id="UP001472677">
    <property type="component" value="Unassembled WGS sequence"/>
</dbReference>
<organism evidence="1 2">
    <name type="scientific">Hibiscus sabdariffa</name>
    <name type="common">roselle</name>
    <dbReference type="NCBI Taxonomy" id="183260"/>
    <lineage>
        <taxon>Eukaryota</taxon>
        <taxon>Viridiplantae</taxon>
        <taxon>Streptophyta</taxon>
        <taxon>Embryophyta</taxon>
        <taxon>Tracheophyta</taxon>
        <taxon>Spermatophyta</taxon>
        <taxon>Magnoliopsida</taxon>
        <taxon>eudicotyledons</taxon>
        <taxon>Gunneridae</taxon>
        <taxon>Pentapetalae</taxon>
        <taxon>rosids</taxon>
        <taxon>malvids</taxon>
        <taxon>Malvales</taxon>
        <taxon>Malvaceae</taxon>
        <taxon>Malvoideae</taxon>
        <taxon>Hibiscus</taxon>
    </lineage>
</organism>
<proteinExistence type="predicted"/>
<keyword evidence="2" id="KW-1185">Reference proteome</keyword>
<evidence type="ECO:0000313" key="1">
    <source>
        <dbReference type="EMBL" id="KAK8483913.1"/>
    </source>
</evidence>
<reference evidence="1 2" key="1">
    <citation type="journal article" date="2024" name="G3 (Bethesda)">
        <title>Genome assembly of Hibiscus sabdariffa L. provides insights into metabolisms of medicinal natural products.</title>
        <authorList>
            <person name="Kim T."/>
        </authorList>
    </citation>
    <scope>NUCLEOTIDE SEQUENCE [LARGE SCALE GENOMIC DNA]</scope>
    <source>
        <strain evidence="1">TK-2024</strain>
        <tissue evidence="1">Old leaves</tissue>
    </source>
</reference>
<gene>
    <name evidence="1" type="ORF">V6N12_075260</name>
</gene>
<accession>A0ABR1ZTE9</accession>
<protein>
    <submittedName>
        <fullName evidence="1">Uncharacterized protein</fullName>
    </submittedName>
</protein>